<keyword evidence="3" id="KW-1185">Reference proteome</keyword>
<dbReference type="Proteomes" id="UP001222325">
    <property type="component" value="Unassembled WGS sequence"/>
</dbReference>
<dbReference type="EMBL" id="JARJCN010000006">
    <property type="protein sequence ID" value="KAJ7100277.1"/>
    <property type="molecule type" value="Genomic_DNA"/>
</dbReference>
<dbReference type="PANTHER" id="PTHR38248">
    <property type="entry name" value="FUNK1 6"/>
    <property type="match status" value="1"/>
</dbReference>
<dbReference type="PANTHER" id="PTHR38248:SF2">
    <property type="entry name" value="FUNK1 11"/>
    <property type="match status" value="1"/>
</dbReference>
<sequence length="350" mass="39950">MMYLGHVLTLSEGWQLQLGNVIFPAHEIIGRGTVVVGAEVVASPLPDFVGKRVVVKWSSIATTRQEEGYIEKKAVEYVDANRPNMHHHLPNLYHYQELHEQPPRCQKFLLANFKDTYEQRVLRIVVQEERHPITELTDATELAEAFKQIFECYRWLYEGPKIMHRDVSISNLMFHRLHGKLYGVLNGFDLAAFHDGSVPSTSKQRTGTKPYMASDLLTHPPPKHYYRHDLESFLYVLAFLTCDIYAPESTLGTWIDLGMAALRANKLAVLTSHGFPPQKPACKAFKRWIIRLRKMFREGIAKRSTYEDDDSLTRMEGALPPLDFDHKTLGGCVTFATFAAVLEEPLLQPA</sequence>
<dbReference type="AlphaFoldDB" id="A0AAD6UF13"/>
<dbReference type="InterPro" id="IPR000719">
    <property type="entry name" value="Prot_kinase_dom"/>
</dbReference>
<feature type="domain" description="Protein kinase" evidence="1">
    <location>
        <begin position="23"/>
        <end position="350"/>
    </location>
</feature>
<dbReference type="GO" id="GO:0005524">
    <property type="term" value="F:ATP binding"/>
    <property type="evidence" value="ECO:0007669"/>
    <property type="project" value="InterPro"/>
</dbReference>
<dbReference type="InterPro" id="IPR008266">
    <property type="entry name" value="Tyr_kinase_AS"/>
</dbReference>
<dbReference type="Pfam" id="PF17667">
    <property type="entry name" value="Pkinase_fungal"/>
    <property type="match status" value="1"/>
</dbReference>
<proteinExistence type="predicted"/>
<dbReference type="Gene3D" id="1.10.510.10">
    <property type="entry name" value="Transferase(Phosphotransferase) domain 1"/>
    <property type="match status" value="1"/>
</dbReference>
<evidence type="ECO:0000313" key="2">
    <source>
        <dbReference type="EMBL" id="KAJ7100277.1"/>
    </source>
</evidence>
<name>A0AAD6UF13_9AGAR</name>
<organism evidence="2 3">
    <name type="scientific">Mycena belliarum</name>
    <dbReference type="NCBI Taxonomy" id="1033014"/>
    <lineage>
        <taxon>Eukaryota</taxon>
        <taxon>Fungi</taxon>
        <taxon>Dikarya</taxon>
        <taxon>Basidiomycota</taxon>
        <taxon>Agaricomycotina</taxon>
        <taxon>Agaricomycetes</taxon>
        <taxon>Agaricomycetidae</taxon>
        <taxon>Agaricales</taxon>
        <taxon>Marasmiineae</taxon>
        <taxon>Mycenaceae</taxon>
        <taxon>Mycena</taxon>
    </lineage>
</organism>
<dbReference type="InterPro" id="IPR040976">
    <property type="entry name" value="Pkinase_fungal"/>
</dbReference>
<dbReference type="InterPro" id="IPR011009">
    <property type="entry name" value="Kinase-like_dom_sf"/>
</dbReference>
<reference evidence="2" key="1">
    <citation type="submission" date="2023-03" db="EMBL/GenBank/DDBJ databases">
        <title>Massive genome expansion in bonnet fungi (Mycena s.s.) driven by repeated elements and novel gene families across ecological guilds.</title>
        <authorList>
            <consortium name="Lawrence Berkeley National Laboratory"/>
            <person name="Harder C.B."/>
            <person name="Miyauchi S."/>
            <person name="Viragh M."/>
            <person name="Kuo A."/>
            <person name="Thoen E."/>
            <person name="Andreopoulos B."/>
            <person name="Lu D."/>
            <person name="Skrede I."/>
            <person name="Drula E."/>
            <person name="Henrissat B."/>
            <person name="Morin E."/>
            <person name="Kohler A."/>
            <person name="Barry K."/>
            <person name="LaButti K."/>
            <person name="Morin E."/>
            <person name="Salamov A."/>
            <person name="Lipzen A."/>
            <person name="Mereny Z."/>
            <person name="Hegedus B."/>
            <person name="Baldrian P."/>
            <person name="Stursova M."/>
            <person name="Weitz H."/>
            <person name="Taylor A."/>
            <person name="Grigoriev I.V."/>
            <person name="Nagy L.G."/>
            <person name="Martin F."/>
            <person name="Kauserud H."/>
        </authorList>
    </citation>
    <scope>NUCLEOTIDE SEQUENCE</scope>
    <source>
        <strain evidence="2">CBHHK173m</strain>
    </source>
</reference>
<evidence type="ECO:0000313" key="3">
    <source>
        <dbReference type="Proteomes" id="UP001222325"/>
    </source>
</evidence>
<protein>
    <recommendedName>
        <fullName evidence="1">Protein kinase domain-containing protein</fullName>
    </recommendedName>
</protein>
<accession>A0AAD6UF13</accession>
<dbReference type="SUPFAM" id="SSF56112">
    <property type="entry name" value="Protein kinase-like (PK-like)"/>
    <property type="match status" value="1"/>
</dbReference>
<dbReference type="PROSITE" id="PS50011">
    <property type="entry name" value="PROTEIN_KINASE_DOM"/>
    <property type="match status" value="1"/>
</dbReference>
<dbReference type="GO" id="GO:0004672">
    <property type="term" value="F:protein kinase activity"/>
    <property type="evidence" value="ECO:0007669"/>
    <property type="project" value="InterPro"/>
</dbReference>
<dbReference type="PROSITE" id="PS00109">
    <property type="entry name" value="PROTEIN_KINASE_TYR"/>
    <property type="match status" value="1"/>
</dbReference>
<gene>
    <name evidence="2" type="ORF">B0H15DRAFT_819552</name>
</gene>
<comment type="caution">
    <text evidence="2">The sequence shown here is derived from an EMBL/GenBank/DDBJ whole genome shotgun (WGS) entry which is preliminary data.</text>
</comment>
<evidence type="ECO:0000259" key="1">
    <source>
        <dbReference type="PROSITE" id="PS50011"/>
    </source>
</evidence>